<dbReference type="InterPro" id="IPR036868">
    <property type="entry name" value="TusA-like_sf"/>
</dbReference>
<comment type="caution">
    <text evidence="1">The sequence shown here is derived from an EMBL/GenBank/DDBJ whole genome shotgun (WGS) entry which is preliminary data.</text>
</comment>
<gene>
    <name evidence="1" type="ORF">LCGC14_0773960</name>
</gene>
<dbReference type="EMBL" id="LAZR01001968">
    <property type="protein sequence ID" value="KKN36397.1"/>
    <property type="molecule type" value="Genomic_DNA"/>
</dbReference>
<dbReference type="Gene3D" id="3.30.110.40">
    <property type="entry name" value="TusA-like domain"/>
    <property type="match status" value="1"/>
</dbReference>
<dbReference type="SUPFAM" id="SSF64307">
    <property type="entry name" value="SirA-like"/>
    <property type="match status" value="1"/>
</dbReference>
<protein>
    <submittedName>
        <fullName evidence="1">Uncharacterized protein</fullName>
    </submittedName>
</protein>
<sequence>MSDVKQLNLTTYGCPLHYIKAREAIQTIDVDQSINFLVNTGEAVNEVLNSLTNDGQQCEITSNDVLTTTISVRRKK</sequence>
<reference evidence="1" key="1">
    <citation type="journal article" date="2015" name="Nature">
        <title>Complex archaea that bridge the gap between prokaryotes and eukaryotes.</title>
        <authorList>
            <person name="Spang A."/>
            <person name="Saw J.H."/>
            <person name="Jorgensen S.L."/>
            <person name="Zaremba-Niedzwiedzka K."/>
            <person name="Martijn J."/>
            <person name="Lind A.E."/>
            <person name="van Eijk R."/>
            <person name="Schleper C."/>
            <person name="Guy L."/>
            <person name="Ettema T.J."/>
        </authorList>
    </citation>
    <scope>NUCLEOTIDE SEQUENCE</scope>
</reference>
<evidence type="ECO:0000313" key="1">
    <source>
        <dbReference type="EMBL" id="KKN36397.1"/>
    </source>
</evidence>
<proteinExistence type="predicted"/>
<dbReference type="AlphaFoldDB" id="A0A0F9QHC6"/>
<accession>A0A0F9QHC6</accession>
<organism evidence="1">
    <name type="scientific">marine sediment metagenome</name>
    <dbReference type="NCBI Taxonomy" id="412755"/>
    <lineage>
        <taxon>unclassified sequences</taxon>
        <taxon>metagenomes</taxon>
        <taxon>ecological metagenomes</taxon>
    </lineage>
</organism>
<name>A0A0F9QHC6_9ZZZZ</name>